<accession>A0A2V4A1B3</accession>
<evidence type="ECO:0000313" key="3">
    <source>
        <dbReference type="Proteomes" id="UP000248079"/>
    </source>
</evidence>
<evidence type="ECO:0008006" key="4">
    <source>
        <dbReference type="Google" id="ProtNLM"/>
    </source>
</evidence>
<keyword evidence="1" id="KW-0175">Coiled coil</keyword>
<organism evidence="2 3">
    <name type="scientific">Marinifilum breve</name>
    <dbReference type="NCBI Taxonomy" id="2184082"/>
    <lineage>
        <taxon>Bacteria</taxon>
        <taxon>Pseudomonadati</taxon>
        <taxon>Bacteroidota</taxon>
        <taxon>Bacteroidia</taxon>
        <taxon>Marinilabiliales</taxon>
        <taxon>Marinifilaceae</taxon>
    </lineage>
</organism>
<reference evidence="2 3" key="1">
    <citation type="submission" date="2018-05" db="EMBL/GenBank/DDBJ databases">
        <title>Marinifilum breve JC075T sp. nov., a marine bacterium isolated from Yongle Blue Hole in the South China Sea.</title>
        <authorList>
            <person name="Fu T."/>
        </authorList>
    </citation>
    <scope>NUCLEOTIDE SEQUENCE [LARGE SCALE GENOMIC DNA]</scope>
    <source>
        <strain evidence="2 3">JC075</strain>
    </source>
</reference>
<feature type="coiled-coil region" evidence="1">
    <location>
        <begin position="398"/>
        <end position="425"/>
    </location>
</feature>
<dbReference type="AlphaFoldDB" id="A0A2V4A1B3"/>
<proteinExistence type="predicted"/>
<comment type="caution">
    <text evidence="2">The sequence shown here is derived from an EMBL/GenBank/DDBJ whole genome shotgun (WGS) entry which is preliminary data.</text>
</comment>
<dbReference type="Proteomes" id="UP000248079">
    <property type="component" value="Unassembled WGS sequence"/>
</dbReference>
<sequence length="425" mass="45733">MIIVLFPAVFTATGQTNTSPLPDGNTKVGGFLNIGIGNEVWSDATSLYFNYRGSAKQTHFWNLGGSNGKPILSLYHTGLVGIGTQQVEGNLQIGSGTLNGMLCLGGGKGYAGIGSTRSDGGLVLGKNIYARYSDASDNFVARVGKSNSSGFSGIKLGQNGLIDFFGKSGNVTEDEVANSESNIKLRIDSDGRVGINTTDPRSRLDLGQSLGANKGLRLGDYIEINEWETINNAGIISFNAVMNTNDVSKFDPVWAGSTSASGMIMAMESGGKGSLDFMGRIWGTDPSPKSLTDFTHVMRLNVDGTVGIGMRNTKGHKLAVKGSIAASEIKVTDVSFWADFVFEDDYQLRSLEDLSSYIQANKHLPDIPSENEVKTNGISVGDMNAKLLQKVEELSLYLIDMNERLKVVEKENKELKIILNKKENE</sequence>
<evidence type="ECO:0000313" key="2">
    <source>
        <dbReference type="EMBL" id="PXY02519.1"/>
    </source>
</evidence>
<gene>
    <name evidence="2" type="ORF">DF185_00040</name>
</gene>
<dbReference type="EMBL" id="QFLI01000001">
    <property type="protein sequence ID" value="PXY02519.1"/>
    <property type="molecule type" value="Genomic_DNA"/>
</dbReference>
<evidence type="ECO:0000256" key="1">
    <source>
        <dbReference type="SAM" id="Coils"/>
    </source>
</evidence>
<protein>
    <recommendedName>
        <fullName evidence="4">Peptidase S74 domain-containing protein</fullName>
    </recommendedName>
</protein>
<name>A0A2V4A1B3_9BACT</name>
<keyword evidence="3" id="KW-1185">Reference proteome</keyword>